<organism evidence="2 3">
    <name type="scientific">Mycoplasma suis (strain KI_3806)</name>
    <dbReference type="NCBI Taxonomy" id="708248"/>
    <lineage>
        <taxon>Bacteria</taxon>
        <taxon>Bacillati</taxon>
        <taxon>Mycoplasmatota</taxon>
        <taxon>Mollicutes</taxon>
        <taxon>Mycoplasmataceae</taxon>
        <taxon>Mycoplasma</taxon>
    </lineage>
</organism>
<keyword evidence="1" id="KW-0472">Membrane</keyword>
<accession>F0V322</accession>
<gene>
    <name evidence="2" type="ORF">MSUIS_01510</name>
</gene>
<protein>
    <submittedName>
        <fullName evidence="2">Uncharacterized protein</fullName>
    </submittedName>
</protein>
<dbReference type="HOGENOM" id="CLU_116230_0_0_14"/>
<evidence type="ECO:0000256" key="1">
    <source>
        <dbReference type="SAM" id="Phobius"/>
    </source>
</evidence>
<keyword evidence="1" id="KW-0812">Transmembrane</keyword>
<dbReference type="EMBL" id="FQ790233">
    <property type="protein sequence ID" value="CBZ40244.1"/>
    <property type="molecule type" value="Genomic_DNA"/>
</dbReference>
<dbReference type="RefSeq" id="WP_013608856.1">
    <property type="nucleotide sequence ID" value="NC_015153.1"/>
</dbReference>
<evidence type="ECO:0000313" key="2">
    <source>
        <dbReference type="EMBL" id="CBZ40244.1"/>
    </source>
</evidence>
<reference evidence="2 3" key="1">
    <citation type="journal article" date="2011" name="J. Bacteriol.">
        <title>Complete genome sequence of the hemotrophic Mycoplasma suis strain KI3806.</title>
        <authorList>
            <person name="Oehlerking J."/>
            <person name="Kube M."/>
            <person name="Felder K.M."/>
            <person name="Matter D."/>
            <person name="Wittenbrink M.M."/>
            <person name="Schwarzenbach S."/>
            <person name="Kramer M.M."/>
            <person name="Hoelzle K."/>
            <person name="Hoelzle L.E."/>
        </authorList>
    </citation>
    <scope>NUCLEOTIDE SEQUENCE [LARGE SCALE GENOMIC DNA]</scope>
    <source>
        <strain evidence="3">KI_3806</strain>
    </source>
</reference>
<sequence>MGLFSAAKIAALAISIIGSTSVGGMGLSYTLKNRNLSHYREKRKLEKERRRQLEEESKKRINLSRQEVQHKTMMKELGFKAEAIFKGMSENSYFCWEWTRSIYEQYKSLDSDNCQKKVKERWGEDVSKYPEKWFRSDPESAIRFFSEYLFLTGDKHHLLKSDSEKKWTTKEWECSHKKDGEYVGVIVASCYKEKRIH</sequence>
<dbReference type="Proteomes" id="UP000008645">
    <property type="component" value="Chromosome"/>
</dbReference>
<feature type="transmembrane region" description="Helical" evidence="1">
    <location>
        <begin position="6"/>
        <end position="31"/>
    </location>
</feature>
<dbReference type="KEGG" id="msk:MSUIS_01510"/>
<name>F0V322_MYCS3</name>
<keyword evidence="1" id="KW-1133">Transmembrane helix</keyword>
<proteinExistence type="predicted"/>
<dbReference type="AlphaFoldDB" id="F0V322"/>
<evidence type="ECO:0000313" key="3">
    <source>
        <dbReference type="Proteomes" id="UP000008645"/>
    </source>
</evidence>